<evidence type="ECO:0000256" key="6">
    <source>
        <dbReference type="RuleBase" id="RU000461"/>
    </source>
</evidence>
<evidence type="ECO:0000313" key="8">
    <source>
        <dbReference type="Proteomes" id="UP001209540"/>
    </source>
</evidence>
<keyword evidence="3 5" id="KW-0479">Metal-binding</keyword>
<dbReference type="SUPFAM" id="SSF48264">
    <property type="entry name" value="Cytochrome P450"/>
    <property type="match status" value="1"/>
</dbReference>
<evidence type="ECO:0000256" key="5">
    <source>
        <dbReference type="PIRSR" id="PIRSR602403-1"/>
    </source>
</evidence>
<evidence type="ECO:0000256" key="1">
    <source>
        <dbReference type="ARBA" id="ARBA00001971"/>
    </source>
</evidence>
<keyword evidence="6" id="KW-0503">Monooxygenase</keyword>
<comment type="cofactor">
    <cofactor evidence="1 5">
        <name>heme</name>
        <dbReference type="ChEBI" id="CHEBI:30413"/>
    </cofactor>
</comment>
<dbReference type="GO" id="GO:0020037">
    <property type="term" value="F:heme binding"/>
    <property type="evidence" value="ECO:0007669"/>
    <property type="project" value="InterPro"/>
</dbReference>
<dbReference type="InterPro" id="IPR017972">
    <property type="entry name" value="Cyt_P450_CS"/>
</dbReference>
<keyword evidence="8" id="KW-1185">Reference proteome</keyword>
<dbReference type="GO" id="GO:0004497">
    <property type="term" value="F:monooxygenase activity"/>
    <property type="evidence" value="ECO:0007669"/>
    <property type="project" value="UniProtKB-KW"/>
</dbReference>
<dbReference type="Pfam" id="PF00067">
    <property type="entry name" value="p450"/>
    <property type="match status" value="1"/>
</dbReference>
<dbReference type="GO" id="GO:0016705">
    <property type="term" value="F:oxidoreductase activity, acting on paired donors, with incorporation or reduction of molecular oxygen"/>
    <property type="evidence" value="ECO:0007669"/>
    <property type="project" value="InterPro"/>
</dbReference>
<keyword evidence="4 5" id="KW-0408">Iron</keyword>
<dbReference type="PRINTS" id="PR00465">
    <property type="entry name" value="EP450IV"/>
</dbReference>
<dbReference type="InterPro" id="IPR002403">
    <property type="entry name" value="Cyt_P450_E_grp-IV"/>
</dbReference>
<keyword evidence="6" id="KW-0560">Oxidoreductase</keyword>
<feature type="binding site" description="axial binding residue" evidence="5">
    <location>
        <position position="210"/>
    </location>
    <ligand>
        <name>heme</name>
        <dbReference type="ChEBI" id="CHEBI:30413"/>
    </ligand>
    <ligandPart>
        <name>Fe</name>
        <dbReference type="ChEBI" id="CHEBI:18248"/>
    </ligandPart>
</feature>
<dbReference type="PANTHER" id="PTHR46206">
    <property type="entry name" value="CYTOCHROME P450"/>
    <property type="match status" value="1"/>
</dbReference>
<reference evidence="7" key="1">
    <citation type="journal article" date="2022" name="IScience">
        <title>Evolution of zygomycete secretomes and the origins of terrestrial fungal ecologies.</title>
        <authorList>
            <person name="Chang Y."/>
            <person name="Wang Y."/>
            <person name="Mondo S."/>
            <person name="Ahrendt S."/>
            <person name="Andreopoulos W."/>
            <person name="Barry K."/>
            <person name="Beard J."/>
            <person name="Benny G.L."/>
            <person name="Blankenship S."/>
            <person name="Bonito G."/>
            <person name="Cuomo C."/>
            <person name="Desiro A."/>
            <person name="Gervers K.A."/>
            <person name="Hundley H."/>
            <person name="Kuo A."/>
            <person name="LaButti K."/>
            <person name="Lang B.F."/>
            <person name="Lipzen A."/>
            <person name="O'Donnell K."/>
            <person name="Pangilinan J."/>
            <person name="Reynolds N."/>
            <person name="Sandor L."/>
            <person name="Smith M.E."/>
            <person name="Tsang A."/>
            <person name="Grigoriev I.V."/>
            <person name="Stajich J.E."/>
            <person name="Spatafora J.W."/>
        </authorList>
    </citation>
    <scope>NUCLEOTIDE SEQUENCE</scope>
    <source>
        <strain evidence="7">RSA 2281</strain>
    </source>
</reference>
<comment type="similarity">
    <text evidence="2 6">Belongs to the cytochrome P450 family.</text>
</comment>
<gene>
    <name evidence="7" type="ORF">BDA99DRAFT_564099</name>
</gene>
<proteinExistence type="inferred from homology"/>
<dbReference type="InterPro" id="IPR001128">
    <property type="entry name" value="Cyt_P450"/>
</dbReference>
<evidence type="ECO:0000256" key="3">
    <source>
        <dbReference type="ARBA" id="ARBA00022723"/>
    </source>
</evidence>
<dbReference type="Proteomes" id="UP001209540">
    <property type="component" value="Unassembled WGS sequence"/>
</dbReference>
<keyword evidence="5 6" id="KW-0349">Heme</keyword>
<dbReference type="Gene3D" id="1.10.630.10">
    <property type="entry name" value="Cytochrome P450"/>
    <property type="match status" value="1"/>
</dbReference>
<comment type="caution">
    <text evidence="7">The sequence shown here is derived from an EMBL/GenBank/DDBJ whole genome shotgun (WGS) entry which is preliminary data.</text>
</comment>
<protein>
    <submittedName>
        <fullName evidence="7">Cytochrome P450</fullName>
    </submittedName>
</protein>
<evidence type="ECO:0000256" key="2">
    <source>
        <dbReference type="ARBA" id="ARBA00010617"/>
    </source>
</evidence>
<dbReference type="PROSITE" id="PS00086">
    <property type="entry name" value="CYTOCHROME_P450"/>
    <property type="match status" value="1"/>
</dbReference>
<sequence length="259" mass="29640">MKPEIDKRIPGMTGKDPTWKRQDDILQDLMENYPIPTLSRKDIYTYYAGWMTCLFFPSVPTIANLISAVFHRLLQHPEIIEELINEQNEVFGDPHYSNRGGGGCFTIESARKLVKLDSVCRESFRTNKEFTASDRTNVGSESVILSNGVIIPPGQDVLLNLWINHQDNNLQKDTIGSYEKFEPYRHLETNHSVTKSGDDFLLFGIGKHVCPARWFTMHVVKTIISLLLRDYNIKSAEDSFTNLSNNFTGKVIIEKKKIQ</sequence>
<dbReference type="InterPro" id="IPR036396">
    <property type="entry name" value="Cyt_P450_sf"/>
</dbReference>
<dbReference type="AlphaFoldDB" id="A0AAD5JQP0"/>
<dbReference type="GO" id="GO:0005506">
    <property type="term" value="F:iron ion binding"/>
    <property type="evidence" value="ECO:0007669"/>
    <property type="project" value="InterPro"/>
</dbReference>
<evidence type="ECO:0000313" key="7">
    <source>
        <dbReference type="EMBL" id="KAI9250128.1"/>
    </source>
</evidence>
<dbReference type="EMBL" id="JAIXMP010000033">
    <property type="protein sequence ID" value="KAI9250128.1"/>
    <property type="molecule type" value="Genomic_DNA"/>
</dbReference>
<accession>A0AAD5JQP0</accession>
<evidence type="ECO:0000256" key="4">
    <source>
        <dbReference type="ARBA" id="ARBA00023004"/>
    </source>
</evidence>
<organism evidence="7 8">
    <name type="scientific">Phascolomyces articulosus</name>
    <dbReference type="NCBI Taxonomy" id="60185"/>
    <lineage>
        <taxon>Eukaryota</taxon>
        <taxon>Fungi</taxon>
        <taxon>Fungi incertae sedis</taxon>
        <taxon>Mucoromycota</taxon>
        <taxon>Mucoromycotina</taxon>
        <taxon>Mucoromycetes</taxon>
        <taxon>Mucorales</taxon>
        <taxon>Lichtheimiaceae</taxon>
        <taxon>Phascolomyces</taxon>
    </lineage>
</organism>
<name>A0AAD5JQP0_9FUNG</name>
<reference evidence="7" key="2">
    <citation type="submission" date="2023-02" db="EMBL/GenBank/DDBJ databases">
        <authorList>
            <consortium name="DOE Joint Genome Institute"/>
            <person name="Mondo S.J."/>
            <person name="Chang Y."/>
            <person name="Wang Y."/>
            <person name="Ahrendt S."/>
            <person name="Andreopoulos W."/>
            <person name="Barry K."/>
            <person name="Beard J."/>
            <person name="Benny G.L."/>
            <person name="Blankenship S."/>
            <person name="Bonito G."/>
            <person name="Cuomo C."/>
            <person name="Desiro A."/>
            <person name="Gervers K.A."/>
            <person name="Hundley H."/>
            <person name="Kuo A."/>
            <person name="LaButti K."/>
            <person name="Lang B.F."/>
            <person name="Lipzen A."/>
            <person name="O'Donnell K."/>
            <person name="Pangilinan J."/>
            <person name="Reynolds N."/>
            <person name="Sandor L."/>
            <person name="Smith M.W."/>
            <person name="Tsang A."/>
            <person name="Grigoriev I.V."/>
            <person name="Stajich J.E."/>
            <person name="Spatafora J.W."/>
        </authorList>
    </citation>
    <scope>NUCLEOTIDE SEQUENCE</scope>
    <source>
        <strain evidence="7">RSA 2281</strain>
    </source>
</reference>